<sequence>MMTRRIARTLTQLATAAIFLSAIVFLLDHNYRVLPNSLHEYMPTHHAGLVVTDITVLECSRINIFSSCKLDASRWERIDKELHLGQSWTSAAYVFVSRKHEHDLSPDDKVVLDLTVGRLDPSSRSAAVDDRWESRPAGLWIRRSAKKRSSDSVLAVTGVDVLFGDDAVEARDGWAITGTPLLLSSDRRDMISAHITMRRGDADHDAGPRKPVPRIPPSGRFKIMQIGDLHLSTGVGVCRDAVPEGFDGGPCEADPRTLEFVGKMLDEEKPDLVVLSGDQINGGTAPDAPTAIFKIAALLIKRQIPYASIFGNHDDEETMSRAAQMKIYESLPYSLATSGPAGVDGVGNYYVEVLARGKSDHSALTLYLVDTHAYSPDERHFPGYAWVKPSQIDWFRRTADSLKARHSEYTHRHMDIAFIHIPLTEYTDWDLPRVGSWLEGVTAPTYNSGFHDALVDKGVVMVSAGHDHCNDYCSLSFRPRSGSGAAGDVADHRKKTRQEVQIPPDGHQQAQPAQDTTPAMWMCYAGGVGFGGYAGYFDYVRRLRLFEVDTNEARITTWKRLEAGNTAARIDEQIIVDGGKPVAPMPPH</sequence>
<dbReference type="PANTHER" id="PTHR32440">
    <property type="entry name" value="PHOSPHATASE DCR2-RELATED-RELATED"/>
    <property type="match status" value="1"/>
</dbReference>
<name>A0A9P4YSQ2_9HYPO</name>
<dbReference type="InterPro" id="IPR004843">
    <property type="entry name" value="Calcineurin-like_PHP"/>
</dbReference>
<dbReference type="GO" id="GO:0005737">
    <property type="term" value="C:cytoplasm"/>
    <property type="evidence" value="ECO:0007669"/>
    <property type="project" value="TreeGrafter"/>
</dbReference>
<gene>
    <name evidence="3" type="ORF">GMORB2_1667</name>
</gene>
<dbReference type="PANTHER" id="PTHR32440:SF0">
    <property type="entry name" value="PHOSPHATASE DCR2-RELATED"/>
    <property type="match status" value="1"/>
</dbReference>
<dbReference type="InterPro" id="IPR029052">
    <property type="entry name" value="Metallo-depent_PP-like"/>
</dbReference>
<dbReference type="Gene3D" id="3.60.21.10">
    <property type="match status" value="1"/>
</dbReference>
<keyword evidence="3" id="KW-0378">Hydrolase</keyword>
<feature type="domain" description="Calcineurin-like phosphoesterase" evidence="2">
    <location>
        <begin position="221"/>
        <end position="469"/>
    </location>
</feature>
<dbReference type="GeneID" id="55967897"/>
<evidence type="ECO:0000313" key="4">
    <source>
        <dbReference type="Proteomes" id="UP000749293"/>
    </source>
</evidence>
<evidence type="ECO:0000259" key="2">
    <source>
        <dbReference type="Pfam" id="PF00149"/>
    </source>
</evidence>
<organism evidence="3 4">
    <name type="scientific">Geosmithia morbida</name>
    <dbReference type="NCBI Taxonomy" id="1094350"/>
    <lineage>
        <taxon>Eukaryota</taxon>
        <taxon>Fungi</taxon>
        <taxon>Dikarya</taxon>
        <taxon>Ascomycota</taxon>
        <taxon>Pezizomycotina</taxon>
        <taxon>Sordariomycetes</taxon>
        <taxon>Hypocreomycetidae</taxon>
        <taxon>Hypocreales</taxon>
        <taxon>Bionectriaceae</taxon>
        <taxon>Geosmithia</taxon>
    </lineage>
</organism>
<dbReference type="FunFam" id="3.60.21.10:FF:000054">
    <property type="entry name" value="DCR2p Phosphoesterase"/>
    <property type="match status" value="1"/>
</dbReference>
<evidence type="ECO:0000313" key="3">
    <source>
        <dbReference type="EMBL" id="KAF4121827.1"/>
    </source>
</evidence>
<proteinExistence type="predicted"/>
<comment type="caution">
    <text evidence="3">The sequence shown here is derived from an EMBL/GenBank/DDBJ whole genome shotgun (WGS) entry which is preliminary data.</text>
</comment>
<dbReference type="Pfam" id="PF00149">
    <property type="entry name" value="Metallophos"/>
    <property type="match status" value="1"/>
</dbReference>
<evidence type="ECO:0000256" key="1">
    <source>
        <dbReference type="SAM" id="MobiDB-lite"/>
    </source>
</evidence>
<keyword evidence="3" id="KW-0540">Nuclease</keyword>
<dbReference type="GO" id="GO:0004721">
    <property type="term" value="F:phosphoprotein phosphatase activity"/>
    <property type="evidence" value="ECO:0007669"/>
    <property type="project" value="TreeGrafter"/>
</dbReference>
<dbReference type="SUPFAM" id="SSF56300">
    <property type="entry name" value="Metallo-dependent phosphatases"/>
    <property type="match status" value="1"/>
</dbReference>
<dbReference type="GO" id="GO:0004527">
    <property type="term" value="F:exonuclease activity"/>
    <property type="evidence" value="ECO:0007669"/>
    <property type="project" value="UniProtKB-KW"/>
</dbReference>
<keyword evidence="4" id="KW-1185">Reference proteome</keyword>
<dbReference type="EMBL" id="JAANYQ010000011">
    <property type="protein sequence ID" value="KAF4121827.1"/>
    <property type="molecule type" value="Genomic_DNA"/>
</dbReference>
<feature type="region of interest" description="Disordered" evidence="1">
    <location>
        <begin position="481"/>
        <end position="514"/>
    </location>
</feature>
<keyword evidence="3" id="KW-0269">Exonuclease</keyword>
<reference evidence="3" key="1">
    <citation type="submission" date="2020-03" db="EMBL/GenBank/DDBJ databases">
        <title>Site-based positive gene gene selection in Geosmithia morbida across the United States reveals a broad range of putative effectors and factors for local host and environmental adapation.</title>
        <authorList>
            <person name="Onufrak A."/>
            <person name="Murdoch R.W."/>
            <person name="Gazis R."/>
            <person name="Huff M."/>
            <person name="Staton M."/>
            <person name="Klingeman W."/>
            <person name="Hadziabdic D."/>
        </authorList>
    </citation>
    <scope>NUCLEOTIDE SEQUENCE</scope>
    <source>
        <strain evidence="3">1262</strain>
    </source>
</reference>
<dbReference type="CDD" id="cd07383">
    <property type="entry name" value="MPP_Dcr2"/>
    <property type="match status" value="1"/>
</dbReference>
<dbReference type="AlphaFoldDB" id="A0A9P4YSQ2"/>
<accession>A0A9P4YSQ2</accession>
<dbReference type="Proteomes" id="UP000749293">
    <property type="component" value="Unassembled WGS sequence"/>
</dbReference>
<dbReference type="RefSeq" id="XP_035320479.1">
    <property type="nucleotide sequence ID" value="XM_035463648.1"/>
</dbReference>
<protein>
    <submittedName>
        <fullName evidence="3">DNA repair exonuclease SbcCD nuclease subunit</fullName>
    </submittedName>
</protein>
<dbReference type="OrthoDB" id="783096at2759"/>